<dbReference type="GO" id="GO:0007155">
    <property type="term" value="P:cell adhesion"/>
    <property type="evidence" value="ECO:0007669"/>
    <property type="project" value="InterPro"/>
</dbReference>
<organism evidence="8 9">
    <name type="scientific">Bacillus albus</name>
    <dbReference type="NCBI Taxonomy" id="2026189"/>
    <lineage>
        <taxon>Bacteria</taxon>
        <taxon>Bacillati</taxon>
        <taxon>Bacillota</taxon>
        <taxon>Bacilli</taxon>
        <taxon>Bacillales</taxon>
        <taxon>Bacillaceae</taxon>
        <taxon>Bacillus</taxon>
        <taxon>Bacillus cereus group</taxon>
    </lineage>
</organism>
<evidence type="ECO:0000259" key="7">
    <source>
        <dbReference type="Pfam" id="PF07195"/>
    </source>
</evidence>
<keyword evidence="4 5" id="KW-0975">Bacterial flagellum</keyword>
<evidence type="ECO:0000256" key="4">
    <source>
        <dbReference type="ARBA" id="ARBA00023143"/>
    </source>
</evidence>
<evidence type="ECO:0000313" key="9">
    <source>
        <dbReference type="Proteomes" id="UP000181873"/>
    </source>
</evidence>
<comment type="subunit">
    <text evidence="2 5">Homopentamer.</text>
</comment>
<comment type="similarity">
    <text evidence="1 5">Belongs to the FliD family.</text>
</comment>
<name>A0A1J9TV39_9BACI</name>
<dbReference type="Pfam" id="PF02465">
    <property type="entry name" value="FliD_N"/>
    <property type="match status" value="1"/>
</dbReference>
<evidence type="ECO:0000256" key="2">
    <source>
        <dbReference type="ARBA" id="ARBA00011255"/>
    </source>
</evidence>
<comment type="caution">
    <text evidence="8">The sequence shown here is derived from an EMBL/GenBank/DDBJ whole genome shotgun (WGS) entry which is preliminary data.</text>
</comment>
<dbReference type="PANTHER" id="PTHR30288">
    <property type="entry name" value="FLAGELLAR CAP/ASSEMBLY PROTEIN FLID"/>
    <property type="match status" value="1"/>
</dbReference>
<evidence type="ECO:0000313" key="8">
    <source>
        <dbReference type="EMBL" id="OJD68394.1"/>
    </source>
</evidence>
<feature type="domain" description="Flagellar hook-associated protein 2 N-terminal" evidence="6">
    <location>
        <begin position="22"/>
        <end position="115"/>
    </location>
</feature>
<keyword evidence="8" id="KW-0282">Flagellum</keyword>
<dbReference type="NCBIfam" id="NF005281">
    <property type="entry name" value="PRK06798.1"/>
    <property type="match status" value="1"/>
</dbReference>
<sequence length="453" mass="49754">MAGTLTGIGGRQQIWNLGNNMIDTSNLVELELQALNMKKTPYTTEKQQLTQDKQLYTSLKTEFSSFTQTFKNLASFKGNEKKVTTTQDGYINVIADGGAISGTFNMTIKQLAQRHQIASNDIKIDEKLPAEETLEINGKPLKVTMDMTYKDLINKINDGDYGVSAYTLGGKVFMSAKKEGMGGEIKFTSEKSDLFQKMGLSTVDGKAVNVVNEAQDAIYSINGIEGKSASNTIETLPGVKVELLKVTESKVSDGGTGTETKGIDLKFTVSDSNVTDASNLIKKMVADYNKAVSTVDLFAGKDGAFQGQVIMQSIRQVMNSVVTFSQDDNYLFTFGIQIKQDGTLEVDDETLTKALKEKPDTAKQFFFSSNGLGKMMEAPLEKLFGDKGVVGERVKSIDSRVSDLDRKISDIDMQNKQKQDDIVKKYQKLESTLAALDSQLKTIKAMTKQKSDD</sequence>
<accession>A0A1J9TV39</accession>
<dbReference type="GO" id="GO:0071973">
    <property type="term" value="P:bacterial-type flagellum-dependent cell motility"/>
    <property type="evidence" value="ECO:0007669"/>
    <property type="project" value="TreeGrafter"/>
</dbReference>
<proteinExistence type="inferred from homology"/>
<dbReference type="InterPro" id="IPR040026">
    <property type="entry name" value="FliD"/>
</dbReference>
<dbReference type="Pfam" id="PF07195">
    <property type="entry name" value="FliD_C"/>
    <property type="match status" value="1"/>
</dbReference>
<evidence type="ECO:0000256" key="3">
    <source>
        <dbReference type="ARBA" id="ARBA00023054"/>
    </source>
</evidence>
<dbReference type="InterPro" id="IPR003481">
    <property type="entry name" value="FliD_N"/>
</dbReference>
<dbReference type="GO" id="GO:0009424">
    <property type="term" value="C:bacterial-type flagellum hook"/>
    <property type="evidence" value="ECO:0007669"/>
    <property type="project" value="UniProtKB-UniRule"/>
</dbReference>
<evidence type="ECO:0000256" key="1">
    <source>
        <dbReference type="ARBA" id="ARBA00009764"/>
    </source>
</evidence>
<evidence type="ECO:0000256" key="5">
    <source>
        <dbReference type="RuleBase" id="RU362066"/>
    </source>
</evidence>
<evidence type="ECO:0000259" key="6">
    <source>
        <dbReference type="Pfam" id="PF02465"/>
    </source>
</evidence>
<protein>
    <recommendedName>
        <fullName evidence="5">Flagellar hook-associated protein 2</fullName>
        <shortName evidence="5">HAP2</shortName>
    </recommendedName>
    <alternativeName>
        <fullName evidence="5">Flagellar cap protein</fullName>
    </alternativeName>
</protein>
<reference evidence="8 9" key="1">
    <citation type="submission" date="2016-06" db="EMBL/GenBank/DDBJ databases">
        <title>First insights into the genetic diversity and population structure of in the Bacillus cereus group bacteria from diverse marine environments.</title>
        <authorList>
            <person name="Liu Y."/>
            <person name="Lai Q."/>
            <person name="Shao Z."/>
        </authorList>
    </citation>
    <scope>NUCLEOTIDE SEQUENCE [LARGE SCALE GENOMIC DNA]</scope>
    <source>
        <strain evidence="8 9">N35-10-2</strain>
    </source>
</reference>
<feature type="domain" description="Flagellar hook-associated protein 2 C-terminal" evidence="7">
    <location>
        <begin position="214"/>
        <end position="436"/>
    </location>
</feature>
<keyword evidence="8" id="KW-0966">Cell projection</keyword>
<dbReference type="InterPro" id="IPR010809">
    <property type="entry name" value="FliD_C"/>
</dbReference>
<dbReference type="Proteomes" id="UP000181873">
    <property type="component" value="Unassembled WGS sequence"/>
</dbReference>
<keyword evidence="5" id="KW-0964">Secreted</keyword>
<dbReference type="GO" id="GO:0005576">
    <property type="term" value="C:extracellular region"/>
    <property type="evidence" value="ECO:0007669"/>
    <property type="project" value="UniProtKB-SubCell"/>
</dbReference>
<comment type="subcellular location">
    <subcellularLocation>
        <location evidence="5">Secreted</location>
    </subcellularLocation>
    <subcellularLocation>
        <location evidence="5">Bacterial flagellum</location>
    </subcellularLocation>
</comment>
<gene>
    <name evidence="8" type="primary">fliD</name>
    <name evidence="8" type="ORF">BAU25_26000</name>
</gene>
<keyword evidence="8" id="KW-0969">Cilium</keyword>
<keyword evidence="3" id="KW-0175">Coiled coil</keyword>
<dbReference type="EMBL" id="MAOE01000037">
    <property type="protein sequence ID" value="OJD68394.1"/>
    <property type="molecule type" value="Genomic_DNA"/>
</dbReference>
<dbReference type="AlphaFoldDB" id="A0A1J9TV39"/>
<dbReference type="PANTHER" id="PTHR30288:SF0">
    <property type="entry name" value="FLAGELLAR HOOK-ASSOCIATED PROTEIN 2"/>
    <property type="match status" value="1"/>
</dbReference>
<dbReference type="GO" id="GO:0009421">
    <property type="term" value="C:bacterial-type flagellum filament cap"/>
    <property type="evidence" value="ECO:0007669"/>
    <property type="project" value="InterPro"/>
</dbReference>
<dbReference type="RefSeq" id="WP_071757450.1">
    <property type="nucleotide sequence ID" value="NZ_CBCSIO010000003.1"/>
</dbReference>
<comment type="function">
    <text evidence="5">Required for morphogenesis and for the elongation of the flagellar filament by facilitating polymerization of the flagellin monomers at the tip of growing filament. Forms a capping structure, which prevents flagellin subunits (transported through the central channel of the flagellum) from leaking out without polymerization at the distal end.</text>
</comment>